<dbReference type="Proteomes" id="UP000887116">
    <property type="component" value="Unassembled WGS sequence"/>
</dbReference>
<dbReference type="OrthoDB" id="6428253at2759"/>
<organism evidence="1 2">
    <name type="scientific">Trichonephila clavata</name>
    <name type="common">Joro spider</name>
    <name type="synonym">Nephila clavata</name>
    <dbReference type="NCBI Taxonomy" id="2740835"/>
    <lineage>
        <taxon>Eukaryota</taxon>
        <taxon>Metazoa</taxon>
        <taxon>Ecdysozoa</taxon>
        <taxon>Arthropoda</taxon>
        <taxon>Chelicerata</taxon>
        <taxon>Arachnida</taxon>
        <taxon>Araneae</taxon>
        <taxon>Araneomorphae</taxon>
        <taxon>Entelegynae</taxon>
        <taxon>Araneoidea</taxon>
        <taxon>Nephilidae</taxon>
        <taxon>Trichonephila</taxon>
    </lineage>
</organism>
<dbReference type="EMBL" id="BMAO01013352">
    <property type="protein sequence ID" value="GFQ88154.1"/>
    <property type="molecule type" value="Genomic_DNA"/>
</dbReference>
<gene>
    <name evidence="1" type="ORF">TNCT_361741</name>
</gene>
<dbReference type="AlphaFoldDB" id="A0A8X6FVB5"/>
<comment type="caution">
    <text evidence="1">The sequence shown here is derived from an EMBL/GenBank/DDBJ whole genome shotgun (WGS) entry which is preliminary data.</text>
</comment>
<protein>
    <submittedName>
        <fullName evidence="1">Uncharacterized protein</fullName>
    </submittedName>
</protein>
<name>A0A8X6FVB5_TRICU</name>
<proteinExistence type="predicted"/>
<sequence>MQVFFIERHPFTAQVHQFNFNETFYAKYPPTFIRKPNQMEWCRFLSRHLKEMFLPSEWAFNLLYTFPKMIKTLLNSTEDGMYRIPYISRMERMLNIHDSTAFF</sequence>
<accession>A0A8X6FVB5</accession>
<evidence type="ECO:0000313" key="1">
    <source>
        <dbReference type="EMBL" id="GFQ88154.1"/>
    </source>
</evidence>
<evidence type="ECO:0000313" key="2">
    <source>
        <dbReference type="Proteomes" id="UP000887116"/>
    </source>
</evidence>
<reference evidence="1" key="1">
    <citation type="submission" date="2020-07" db="EMBL/GenBank/DDBJ databases">
        <title>Multicomponent nature underlies the extraordinary mechanical properties of spider dragline silk.</title>
        <authorList>
            <person name="Kono N."/>
            <person name="Nakamura H."/>
            <person name="Mori M."/>
            <person name="Yoshida Y."/>
            <person name="Ohtoshi R."/>
            <person name="Malay A.D."/>
            <person name="Moran D.A.P."/>
            <person name="Tomita M."/>
            <person name="Numata K."/>
            <person name="Arakawa K."/>
        </authorList>
    </citation>
    <scope>NUCLEOTIDE SEQUENCE</scope>
</reference>
<keyword evidence="2" id="KW-1185">Reference proteome</keyword>